<dbReference type="EMBL" id="JAIRAU010000008">
    <property type="protein sequence ID" value="MBZ5709734.1"/>
    <property type="molecule type" value="Genomic_DNA"/>
</dbReference>
<sequence length="291" mass="30567">MRPYNCPTWQCGFNAAEVNGRAIRELNLDGLANDDGLRIVGFVAPAGLLGGYELDVDGDEWVARSPQGKLLRGPQLIGATLLVDGPGLLAPPVPLTIAGYQEIDSWAAGAARVPTYALLYPDLDALLGVRNVCTGDLLDVFATAATVLAGETYDLDAKTVEPGRDRWFTIACAGSAAAKLRLMNYGPHADFDGEGHPASAEQRQATLKMLTADYCGDGDGYTHNHVALQWQNSGGTVVSPGPWGVPEAIWGPDGALCLDATRLADADVACALPACEDLSLADGEWATYVPG</sequence>
<proteinExistence type="predicted"/>
<feature type="domain" description="ADYC" evidence="1">
    <location>
        <begin position="73"/>
        <end position="263"/>
    </location>
</feature>
<gene>
    <name evidence="2" type="ORF">K7C98_10760</name>
</gene>
<name>A0ABS7TND4_9BACT</name>
<dbReference type="InterPro" id="IPR045426">
    <property type="entry name" value="ADYC"/>
</dbReference>
<comment type="caution">
    <text evidence="2">The sequence shown here is derived from an EMBL/GenBank/DDBJ whole genome shotgun (WGS) entry which is preliminary data.</text>
</comment>
<evidence type="ECO:0000313" key="2">
    <source>
        <dbReference type="EMBL" id="MBZ5709734.1"/>
    </source>
</evidence>
<accession>A0ABS7TND4</accession>
<evidence type="ECO:0000313" key="3">
    <source>
        <dbReference type="Proteomes" id="UP001139031"/>
    </source>
</evidence>
<dbReference type="Pfam" id="PF20032">
    <property type="entry name" value="ADYC"/>
    <property type="match status" value="1"/>
</dbReference>
<dbReference type="Proteomes" id="UP001139031">
    <property type="component" value="Unassembled WGS sequence"/>
</dbReference>
<protein>
    <recommendedName>
        <fullName evidence="1">ADYC domain-containing protein</fullName>
    </recommendedName>
</protein>
<keyword evidence="3" id="KW-1185">Reference proteome</keyword>
<organism evidence="2 3">
    <name type="scientific">Nannocystis pusilla</name>
    <dbReference type="NCBI Taxonomy" id="889268"/>
    <lineage>
        <taxon>Bacteria</taxon>
        <taxon>Pseudomonadati</taxon>
        <taxon>Myxococcota</taxon>
        <taxon>Polyangia</taxon>
        <taxon>Nannocystales</taxon>
        <taxon>Nannocystaceae</taxon>
        <taxon>Nannocystis</taxon>
    </lineage>
</organism>
<evidence type="ECO:0000259" key="1">
    <source>
        <dbReference type="Pfam" id="PF20032"/>
    </source>
</evidence>
<reference evidence="2" key="1">
    <citation type="submission" date="2021-08" db="EMBL/GenBank/DDBJ databases">
        <authorList>
            <person name="Stevens D.C."/>
        </authorList>
    </citation>
    <scope>NUCLEOTIDE SEQUENCE</scope>
    <source>
        <strain evidence="2">DSM 53165</strain>
    </source>
</reference>
<dbReference type="RefSeq" id="WP_224191501.1">
    <property type="nucleotide sequence ID" value="NZ_JAIRAU010000008.1"/>
</dbReference>